<sequence length="137" mass="15341">MLSDPPHLARQTSASDDMSSEQHHDIGQRHIDEGGHDDDDDDDDDERHKPISPIEGITDASISADFTHLYGWGQKLHLTHHKPCNPYGTAHYLIPPGVNIDDLSYTFETAQVPRTQAVFNYKPTPYKPNPPEDDEGS</sequence>
<comment type="caution">
    <text evidence="2">The sequence shown here is derived from an EMBL/GenBank/DDBJ whole genome shotgun (WGS) entry which is preliminary data.</text>
</comment>
<organism evidence="2 3">
    <name type="scientific">Colletotrichum sojae</name>
    <dbReference type="NCBI Taxonomy" id="2175907"/>
    <lineage>
        <taxon>Eukaryota</taxon>
        <taxon>Fungi</taxon>
        <taxon>Dikarya</taxon>
        <taxon>Ascomycota</taxon>
        <taxon>Pezizomycotina</taxon>
        <taxon>Sordariomycetes</taxon>
        <taxon>Hypocreomycetidae</taxon>
        <taxon>Glomerellales</taxon>
        <taxon>Glomerellaceae</taxon>
        <taxon>Colletotrichum</taxon>
        <taxon>Colletotrichum orchidearum species complex</taxon>
    </lineage>
</organism>
<accession>A0A8H6JF05</accession>
<proteinExistence type="predicted"/>
<evidence type="ECO:0000256" key="1">
    <source>
        <dbReference type="SAM" id="MobiDB-lite"/>
    </source>
</evidence>
<name>A0A8H6JF05_9PEZI</name>
<dbReference type="AlphaFoldDB" id="A0A8H6JF05"/>
<keyword evidence="3" id="KW-1185">Reference proteome</keyword>
<gene>
    <name evidence="2" type="ORF">CSOJ01_05397</name>
</gene>
<feature type="compositionally biased region" description="Acidic residues" evidence="1">
    <location>
        <begin position="35"/>
        <end position="45"/>
    </location>
</feature>
<dbReference type="EMBL" id="WIGN01000068">
    <property type="protein sequence ID" value="KAF6811959.1"/>
    <property type="molecule type" value="Genomic_DNA"/>
</dbReference>
<feature type="compositionally biased region" description="Basic and acidic residues" evidence="1">
    <location>
        <begin position="20"/>
        <end position="34"/>
    </location>
</feature>
<evidence type="ECO:0000313" key="3">
    <source>
        <dbReference type="Proteomes" id="UP000652219"/>
    </source>
</evidence>
<reference evidence="2 3" key="1">
    <citation type="journal article" date="2020" name="Phytopathology">
        <title>Genome Sequence Resources of Colletotrichum truncatum, C. plurivorum, C. musicola, and C. sojae: Four Species Pathogenic to Soybean (Glycine max).</title>
        <authorList>
            <person name="Rogerio F."/>
            <person name="Boufleur T.R."/>
            <person name="Ciampi-Guillardi M."/>
            <person name="Sukno S.A."/>
            <person name="Thon M.R."/>
            <person name="Massola Junior N.S."/>
            <person name="Baroncelli R."/>
        </authorList>
    </citation>
    <scope>NUCLEOTIDE SEQUENCE [LARGE SCALE GENOMIC DNA]</scope>
    <source>
        <strain evidence="2 3">LFN0009</strain>
    </source>
</reference>
<protein>
    <submittedName>
        <fullName evidence="2">Uncharacterized protein</fullName>
    </submittedName>
</protein>
<evidence type="ECO:0000313" key="2">
    <source>
        <dbReference type="EMBL" id="KAF6811959.1"/>
    </source>
</evidence>
<feature type="region of interest" description="Disordered" evidence="1">
    <location>
        <begin position="1"/>
        <end position="58"/>
    </location>
</feature>
<dbReference type="Proteomes" id="UP000652219">
    <property type="component" value="Unassembled WGS sequence"/>
</dbReference>